<keyword evidence="3" id="KW-1185">Reference proteome</keyword>
<comment type="caution">
    <text evidence="2">The sequence shown here is derived from an EMBL/GenBank/DDBJ whole genome shotgun (WGS) entry which is preliminary data.</text>
</comment>
<proteinExistence type="predicted"/>
<keyword evidence="1" id="KW-0732">Signal</keyword>
<sequence>MDCNKRNIIRSLGLFVVLLCGAPLAMAASAPPLTHVQVLKVQSAACGIENIADGQAQTTCDHGGANIKVYVLEMGYGRVPHASLDGFSLDGMQTKVCAYDNGNPTECSGAATRIVGTLYIFDLGGYQGGTFTFSNTSINAPGNTLATQLYIK</sequence>
<dbReference type="RefSeq" id="WP_259496794.1">
    <property type="nucleotide sequence ID" value="NZ_JARBWL010000001.1"/>
</dbReference>
<protein>
    <submittedName>
        <fullName evidence="2">YolA family protein</fullName>
    </submittedName>
</protein>
<dbReference type="EMBL" id="JARBWL010000001">
    <property type="protein sequence ID" value="MDI2592115.1"/>
    <property type="molecule type" value="Genomic_DNA"/>
</dbReference>
<gene>
    <name evidence="2" type="ORF">POF45_11870</name>
</gene>
<dbReference type="InterPro" id="IPR032624">
    <property type="entry name" value="DUF4879"/>
</dbReference>
<evidence type="ECO:0000313" key="3">
    <source>
        <dbReference type="Proteomes" id="UP001159100"/>
    </source>
</evidence>
<organism evidence="2 3">
    <name type="scientific">Pseudomonas fungipugnans</name>
    <dbReference type="NCBI Taxonomy" id="3024217"/>
    <lineage>
        <taxon>Bacteria</taxon>
        <taxon>Pseudomonadati</taxon>
        <taxon>Pseudomonadota</taxon>
        <taxon>Gammaproteobacteria</taxon>
        <taxon>Pseudomonadales</taxon>
        <taxon>Pseudomonadaceae</taxon>
        <taxon>Pseudomonas</taxon>
    </lineage>
</organism>
<accession>A0ABT6QMM3</accession>
<feature type="signal peptide" evidence="1">
    <location>
        <begin position="1"/>
        <end position="27"/>
    </location>
</feature>
<dbReference type="Pfam" id="PF16219">
    <property type="entry name" value="DUF4879"/>
    <property type="match status" value="1"/>
</dbReference>
<evidence type="ECO:0000313" key="2">
    <source>
        <dbReference type="EMBL" id="MDI2592115.1"/>
    </source>
</evidence>
<name>A0ABT6QMM3_9PSED</name>
<feature type="chain" id="PRO_5045684092" evidence="1">
    <location>
        <begin position="28"/>
        <end position="152"/>
    </location>
</feature>
<evidence type="ECO:0000256" key="1">
    <source>
        <dbReference type="SAM" id="SignalP"/>
    </source>
</evidence>
<dbReference type="Proteomes" id="UP001159100">
    <property type="component" value="Unassembled WGS sequence"/>
</dbReference>
<reference evidence="2 3" key="1">
    <citation type="submission" date="2023-02" db="EMBL/GenBank/DDBJ databases">
        <title>Pseudomonas chrutzelriedensis sp. nov., a potently antifungal strain isolated from moss.</title>
        <authorList>
            <person name="Schnyder A."/>
            <person name="Kalawong R."/>
            <person name="Eberl L."/>
            <person name="Agnoli K."/>
        </authorList>
    </citation>
    <scope>NUCLEOTIDE SEQUENCE [LARGE SCALE GENOMIC DNA]</scope>
    <source>
        <strain evidence="2 3">681</strain>
    </source>
</reference>